<proteinExistence type="predicted"/>
<name>A0ACC2IJB4_9PLEO</name>
<protein>
    <submittedName>
        <fullName evidence="1">Uncharacterized protein</fullName>
    </submittedName>
</protein>
<organism evidence="1 2">
    <name type="scientific">Boeremia exigua</name>
    <dbReference type="NCBI Taxonomy" id="749465"/>
    <lineage>
        <taxon>Eukaryota</taxon>
        <taxon>Fungi</taxon>
        <taxon>Dikarya</taxon>
        <taxon>Ascomycota</taxon>
        <taxon>Pezizomycotina</taxon>
        <taxon>Dothideomycetes</taxon>
        <taxon>Pleosporomycetidae</taxon>
        <taxon>Pleosporales</taxon>
        <taxon>Pleosporineae</taxon>
        <taxon>Didymellaceae</taxon>
        <taxon>Boeremia</taxon>
    </lineage>
</organism>
<reference evidence="1" key="1">
    <citation type="submission" date="2022-11" db="EMBL/GenBank/DDBJ databases">
        <title>Genome Sequence of Boeremia exigua.</title>
        <authorList>
            <person name="Buettner E."/>
        </authorList>
    </citation>
    <scope>NUCLEOTIDE SEQUENCE</scope>
    <source>
        <strain evidence="1">CU02</strain>
    </source>
</reference>
<evidence type="ECO:0000313" key="2">
    <source>
        <dbReference type="Proteomes" id="UP001153331"/>
    </source>
</evidence>
<keyword evidence="2" id="KW-1185">Reference proteome</keyword>
<dbReference type="Proteomes" id="UP001153331">
    <property type="component" value="Unassembled WGS sequence"/>
</dbReference>
<evidence type="ECO:0000313" key="1">
    <source>
        <dbReference type="EMBL" id="KAJ8115280.1"/>
    </source>
</evidence>
<dbReference type="EMBL" id="JAPHNI010000148">
    <property type="protein sequence ID" value="KAJ8115280.1"/>
    <property type="molecule type" value="Genomic_DNA"/>
</dbReference>
<gene>
    <name evidence="1" type="ORF">OPT61_g3030</name>
</gene>
<accession>A0ACC2IJB4</accession>
<sequence length="106" mass="12210">MMIFALSKKLQDDKGRAPKWFQRLTAMLFAAMWLSYDSVFVKMFGDGERTIGDEMDGKNAMRPYRDEESATEKDAEETGLLRDAVRVLDDLAGQENLDLERRRSLV</sequence>
<comment type="caution">
    <text evidence="1">The sequence shown here is derived from an EMBL/GenBank/DDBJ whole genome shotgun (WGS) entry which is preliminary data.</text>
</comment>